<comment type="caution">
    <text evidence="3">The sequence shown here is derived from an EMBL/GenBank/DDBJ whole genome shotgun (WGS) entry which is preliminary data.</text>
</comment>
<name>A0ABS5L5S8_9ACTN</name>
<dbReference type="RefSeq" id="WP_212020070.1">
    <property type="nucleotide sequence ID" value="NZ_JAAFYZ010000257.1"/>
</dbReference>
<gene>
    <name evidence="3" type="ORF">KGQ19_42120</name>
</gene>
<dbReference type="Pfam" id="PF20239">
    <property type="entry name" value="DUF6596"/>
    <property type="match status" value="1"/>
</dbReference>
<dbReference type="Gene3D" id="1.10.1740.10">
    <property type="match status" value="1"/>
</dbReference>
<evidence type="ECO:0000259" key="1">
    <source>
        <dbReference type="Pfam" id="PF04542"/>
    </source>
</evidence>
<sequence length="423" mass="47375">MTDGPPGAGSSRELVEDLFRKEYAHLVSALIQVLGPANIPLAEDVVHDALVSAMHAWRFGLPRDPKAWIIRSAHNRAVDIIRRERRRRSFLPELATTTALTDTIEAALAPAAEDASQLAMMFAVCDPGLTRETHMTLILRWLCGLSPKEIGQAFLVDTQTIDRRLHRGRGRLRRLGRLPDVDGLPDIDTRRDSVLRSLYLLFNEGYQGSNPQDPVRPFLCEDALRLTELLPASKATAHPDVHALAALFCFNTARLSTRLDGHGVFVPLEDQDRSRWDRARIERGLTHLARAASGDRLSRWHLEAGIACEHAIAPSVQETDWDRIVGFYQVLARQSWSPVVALNHALAVAERDGVDEGRRELIALADEPKLSRYPFYWAARADLERRAGHHTAAREDYARAIALARSAAERTAFERRVESLKTS</sequence>
<dbReference type="InterPro" id="IPR007627">
    <property type="entry name" value="RNA_pol_sigma70_r2"/>
</dbReference>
<organism evidence="3 4">
    <name type="scientific">Catenulispora pinistramenti</name>
    <dbReference type="NCBI Taxonomy" id="2705254"/>
    <lineage>
        <taxon>Bacteria</taxon>
        <taxon>Bacillati</taxon>
        <taxon>Actinomycetota</taxon>
        <taxon>Actinomycetes</taxon>
        <taxon>Catenulisporales</taxon>
        <taxon>Catenulisporaceae</taxon>
        <taxon>Catenulispora</taxon>
    </lineage>
</organism>
<dbReference type="Gene3D" id="1.10.10.10">
    <property type="entry name" value="Winged helix-like DNA-binding domain superfamily/Winged helix DNA-binding domain"/>
    <property type="match status" value="1"/>
</dbReference>
<dbReference type="InterPro" id="IPR036388">
    <property type="entry name" value="WH-like_DNA-bd_sf"/>
</dbReference>
<dbReference type="InterPro" id="IPR013324">
    <property type="entry name" value="RNA_pol_sigma_r3/r4-like"/>
</dbReference>
<dbReference type="NCBIfam" id="TIGR02937">
    <property type="entry name" value="sigma70-ECF"/>
    <property type="match status" value="1"/>
</dbReference>
<dbReference type="PANTHER" id="PTHR47756">
    <property type="entry name" value="BLL6612 PROTEIN-RELATED"/>
    <property type="match status" value="1"/>
</dbReference>
<proteinExistence type="predicted"/>
<protein>
    <submittedName>
        <fullName evidence="3">Sigma-70 family RNA polymerase sigma factor</fullName>
    </submittedName>
</protein>
<feature type="domain" description="RNA polymerase sigma-70 region 2" evidence="1">
    <location>
        <begin position="24"/>
        <end position="87"/>
    </location>
</feature>
<keyword evidence="4" id="KW-1185">Reference proteome</keyword>
<evidence type="ECO:0000259" key="2">
    <source>
        <dbReference type="Pfam" id="PF20239"/>
    </source>
</evidence>
<dbReference type="InterPro" id="IPR046531">
    <property type="entry name" value="DUF6596"/>
</dbReference>
<dbReference type="SUPFAM" id="SSF88946">
    <property type="entry name" value="Sigma2 domain of RNA polymerase sigma factors"/>
    <property type="match status" value="1"/>
</dbReference>
<reference evidence="3 4" key="1">
    <citation type="submission" date="2020-02" db="EMBL/GenBank/DDBJ databases">
        <title>Acidophilic actinobacteria isolated from forest soil.</title>
        <authorList>
            <person name="Golinska P."/>
        </authorList>
    </citation>
    <scope>NUCLEOTIDE SEQUENCE [LARGE SCALE GENOMIC DNA]</scope>
    <source>
        <strain evidence="3 4">NL8</strain>
    </source>
</reference>
<accession>A0ABS5L5S8</accession>
<evidence type="ECO:0000313" key="4">
    <source>
        <dbReference type="Proteomes" id="UP000730482"/>
    </source>
</evidence>
<dbReference type="Proteomes" id="UP000730482">
    <property type="component" value="Unassembled WGS sequence"/>
</dbReference>
<dbReference type="InterPro" id="IPR013325">
    <property type="entry name" value="RNA_pol_sigma_r2"/>
</dbReference>
<dbReference type="EMBL" id="JAAFYZ010000257">
    <property type="protein sequence ID" value="MBS2553470.1"/>
    <property type="molecule type" value="Genomic_DNA"/>
</dbReference>
<feature type="domain" description="DUF6596" evidence="2">
    <location>
        <begin position="190"/>
        <end position="292"/>
    </location>
</feature>
<dbReference type="Pfam" id="PF04542">
    <property type="entry name" value="Sigma70_r2"/>
    <property type="match status" value="1"/>
</dbReference>
<evidence type="ECO:0000313" key="3">
    <source>
        <dbReference type="EMBL" id="MBS2553470.1"/>
    </source>
</evidence>
<dbReference type="PANTHER" id="PTHR47756:SF2">
    <property type="entry name" value="BLL6612 PROTEIN"/>
    <property type="match status" value="1"/>
</dbReference>
<dbReference type="SUPFAM" id="SSF88659">
    <property type="entry name" value="Sigma3 and sigma4 domains of RNA polymerase sigma factors"/>
    <property type="match status" value="1"/>
</dbReference>
<dbReference type="InterPro" id="IPR014284">
    <property type="entry name" value="RNA_pol_sigma-70_dom"/>
</dbReference>